<dbReference type="Gene3D" id="1.10.10.10">
    <property type="entry name" value="Winged helix-like DNA-binding domain superfamily/Winged helix DNA-binding domain"/>
    <property type="match status" value="1"/>
</dbReference>
<dbReference type="InterPro" id="IPR002182">
    <property type="entry name" value="NB-ARC"/>
</dbReference>
<dbReference type="InterPro" id="IPR032675">
    <property type="entry name" value="LRR_dom_sf"/>
</dbReference>
<dbReference type="InterPro" id="IPR042197">
    <property type="entry name" value="Apaf_helical"/>
</dbReference>
<feature type="domain" description="Disease resistance N-terminal" evidence="5">
    <location>
        <begin position="5"/>
        <end position="93"/>
    </location>
</feature>
<dbReference type="PANTHER" id="PTHR23155">
    <property type="entry name" value="DISEASE RESISTANCE PROTEIN RP"/>
    <property type="match status" value="1"/>
</dbReference>
<dbReference type="InterPro" id="IPR038005">
    <property type="entry name" value="RX-like_CC"/>
</dbReference>
<evidence type="ECO:0000256" key="3">
    <source>
        <dbReference type="ARBA" id="ARBA00022821"/>
    </source>
</evidence>
<dbReference type="AlphaFoldDB" id="A0A200RBM1"/>
<dbReference type="Gene3D" id="1.20.5.4130">
    <property type="match status" value="1"/>
</dbReference>
<dbReference type="CDD" id="cd14798">
    <property type="entry name" value="RX-CC_like"/>
    <property type="match status" value="1"/>
</dbReference>
<reference evidence="8 9" key="1">
    <citation type="journal article" date="2017" name="Mol. Plant">
        <title>The Genome of Medicinal Plant Macleaya cordata Provides New Insights into Benzylisoquinoline Alkaloids Metabolism.</title>
        <authorList>
            <person name="Liu X."/>
            <person name="Liu Y."/>
            <person name="Huang P."/>
            <person name="Ma Y."/>
            <person name="Qing Z."/>
            <person name="Tang Q."/>
            <person name="Cao H."/>
            <person name="Cheng P."/>
            <person name="Zheng Y."/>
            <person name="Yuan Z."/>
            <person name="Zhou Y."/>
            <person name="Liu J."/>
            <person name="Tang Z."/>
            <person name="Zhuo Y."/>
            <person name="Zhang Y."/>
            <person name="Yu L."/>
            <person name="Huang J."/>
            <person name="Yang P."/>
            <person name="Peng Q."/>
            <person name="Zhang J."/>
            <person name="Jiang W."/>
            <person name="Zhang Z."/>
            <person name="Lin K."/>
            <person name="Ro D.K."/>
            <person name="Chen X."/>
            <person name="Xiong X."/>
            <person name="Shang Y."/>
            <person name="Huang S."/>
            <person name="Zeng J."/>
        </authorList>
    </citation>
    <scope>NUCLEOTIDE SEQUENCE [LARGE SCALE GENOMIC DNA]</scope>
    <source>
        <strain evidence="9">cv. BLH2017</strain>
        <tissue evidence="8">Root</tissue>
    </source>
</reference>
<name>A0A200RBM1_MACCD</name>
<dbReference type="Pfam" id="PF18052">
    <property type="entry name" value="Rx_N"/>
    <property type="match status" value="1"/>
</dbReference>
<dbReference type="Pfam" id="PF23559">
    <property type="entry name" value="WHD_DRP"/>
    <property type="match status" value="1"/>
</dbReference>
<dbReference type="GO" id="GO:0098542">
    <property type="term" value="P:defense response to other organism"/>
    <property type="evidence" value="ECO:0007669"/>
    <property type="project" value="TreeGrafter"/>
</dbReference>
<dbReference type="FunFam" id="1.10.10.10:FF:000322">
    <property type="entry name" value="Probable disease resistance protein At1g63360"/>
    <property type="match status" value="1"/>
</dbReference>
<dbReference type="Gene3D" id="1.10.8.430">
    <property type="entry name" value="Helical domain of apoptotic protease-activating factors"/>
    <property type="match status" value="1"/>
</dbReference>
<dbReference type="InterPro" id="IPR027417">
    <property type="entry name" value="P-loop_NTPase"/>
</dbReference>
<keyword evidence="1" id="KW-0677">Repeat</keyword>
<dbReference type="InterPro" id="IPR044974">
    <property type="entry name" value="Disease_R_plants"/>
</dbReference>
<keyword evidence="3" id="KW-0611">Plant defense</keyword>
<accession>A0A200RBM1</accession>
<dbReference type="STRING" id="56857.A0A200RBM1"/>
<dbReference type="EMBL" id="MVGT01000146">
    <property type="protein sequence ID" value="OVA20125.1"/>
    <property type="molecule type" value="Genomic_DNA"/>
</dbReference>
<evidence type="ECO:0000313" key="9">
    <source>
        <dbReference type="Proteomes" id="UP000195402"/>
    </source>
</evidence>
<dbReference type="Gene3D" id="3.40.50.300">
    <property type="entry name" value="P-loop containing nucleotide triphosphate hydrolases"/>
    <property type="match status" value="1"/>
</dbReference>
<evidence type="ECO:0000259" key="4">
    <source>
        <dbReference type="Pfam" id="PF00931"/>
    </source>
</evidence>
<dbReference type="PRINTS" id="PR00364">
    <property type="entry name" value="DISEASERSIST"/>
</dbReference>
<evidence type="ECO:0000259" key="5">
    <source>
        <dbReference type="Pfam" id="PF18052"/>
    </source>
</evidence>
<dbReference type="InterPro" id="IPR041118">
    <property type="entry name" value="Rx_N"/>
</dbReference>
<evidence type="ECO:0000256" key="2">
    <source>
        <dbReference type="ARBA" id="ARBA00022741"/>
    </source>
</evidence>
<dbReference type="Pfam" id="PF00931">
    <property type="entry name" value="NB-ARC"/>
    <property type="match status" value="1"/>
</dbReference>
<gene>
    <name evidence="8" type="ORF">BVC80_1663g16</name>
</gene>
<comment type="caution">
    <text evidence="8">The sequence shown here is derived from an EMBL/GenBank/DDBJ whole genome shotgun (WGS) entry which is preliminary data.</text>
</comment>
<evidence type="ECO:0000256" key="1">
    <source>
        <dbReference type="ARBA" id="ARBA00022737"/>
    </source>
</evidence>
<dbReference type="InterPro" id="IPR055414">
    <property type="entry name" value="LRR_R13L4/SHOC2-like"/>
</dbReference>
<keyword evidence="2" id="KW-0547">Nucleotide-binding</keyword>
<dbReference type="SUPFAM" id="SSF52058">
    <property type="entry name" value="L domain-like"/>
    <property type="match status" value="1"/>
</dbReference>
<organism evidence="8 9">
    <name type="scientific">Macleaya cordata</name>
    <name type="common">Five-seeded plume-poppy</name>
    <name type="synonym">Bocconia cordata</name>
    <dbReference type="NCBI Taxonomy" id="56857"/>
    <lineage>
        <taxon>Eukaryota</taxon>
        <taxon>Viridiplantae</taxon>
        <taxon>Streptophyta</taxon>
        <taxon>Embryophyta</taxon>
        <taxon>Tracheophyta</taxon>
        <taxon>Spermatophyta</taxon>
        <taxon>Magnoliopsida</taxon>
        <taxon>Ranunculales</taxon>
        <taxon>Papaveraceae</taxon>
        <taxon>Papaveroideae</taxon>
        <taxon>Macleaya</taxon>
    </lineage>
</organism>
<dbReference type="Pfam" id="PF23598">
    <property type="entry name" value="LRR_14"/>
    <property type="match status" value="1"/>
</dbReference>
<dbReference type="InterPro" id="IPR036388">
    <property type="entry name" value="WH-like_DNA-bd_sf"/>
</dbReference>
<proteinExistence type="predicted"/>
<evidence type="ECO:0000313" key="8">
    <source>
        <dbReference type="EMBL" id="OVA20125.1"/>
    </source>
</evidence>
<dbReference type="FunCoup" id="A0A200RBM1">
    <property type="interactions" value="262"/>
</dbReference>
<dbReference type="Gene3D" id="3.80.10.10">
    <property type="entry name" value="Ribonuclease Inhibitor"/>
    <property type="match status" value="1"/>
</dbReference>
<protein>
    <submittedName>
        <fullName evidence="8">Disease resistance protein</fullName>
    </submittedName>
</protein>
<dbReference type="PANTHER" id="PTHR23155:SF1232">
    <property type="entry name" value="OS09G0270700 PROTEIN"/>
    <property type="match status" value="1"/>
</dbReference>
<dbReference type="GO" id="GO:0043531">
    <property type="term" value="F:ADP binding"/>
    <property type="evidence" value="ECO:0007669"/>
    <property type="project" value="InterPro"/>
</dbReference>
<dbReference type="SUPFAM" id="SSF52540">
    <property type="entry name" value="P-loop containing nucleoside triphosphate hydrolases"/>
    <property type="match status" value="1"/>
</dbReference>
<evidence type="ECO:0000259" key="6">
    <source>
        <dbReference type="Pfam" id="PF23559"/>
    </source>
</evidence>
<evidence type="ECO:0000259" key="7">
    <source>
        <dbReference type="Pfam" id="PF23598"/>
    </source>
</evidence>
<dbReference type="FunFam" id="3.40.50.300:FF:001091">
    <property type="entry name" value="Probable disease resistance protein At1g61300"/>
    <property type="match status" value="1"/>
</dbReference>
<sequence>MADGAVNFLLEKLTALILQKASLLGNVKEDVEEIKQEFESMRAFLKDANRRKEISNDEGIGIWVRQVRDVAYEVEDFIDEFMHHKDRWRRRNGFNGILHHTVSLPKIIISTHQIATKLPKLKAKVHGISERSKRYDFDKIDDIKSSNIEFNGRWQNHGETSLFVDEDEILGMEENKNKLLLWLSEDEPRRTIISIVGMGGLGKTTLVTKVYNDQIVKRIFDCWAWVSVSQTYRIEELLLSMIKEFIDRKQVVVPRNLGSMNYRQLVDVLISYLHDKRYVIVLGDVWSIDLWSKIRGALPNNRCRSRIILTTRNENVASSVGMGSRVHHLQPLLEKDAWSLFCRKSFWRNHDRTCPRELKEIAKVIVKKCEGLPLAIVAMGGLMSSRDQTVFEWKKVHDSLNWQLSNNAMLERVKAILLLSFNDLPFYLKHCFLYCSVFRDGHPIKRKKLIRLWVAEGFIEERKGMTMEEVAEDYLKELIFRSMLQITETNDAGRVKTCRLHDFMRELALTTSEKENFCTAFDARESRLDGRIRRLSIYNSGENIQLSKSMSNCLRSFLLFQTETFPSSLPHMLTNFKLLRVLDLQGASVDTLPDDLVGLISLRYLNLRETRLRELPKSIGKLQYLQTLDVRNTNVESLPSGITKLSNLRHLYVYHYKNRYSKDYNFLSTMKTPVGMWNLQSLQTLACIEADETLIKQVGNLSELRRFEVAKLRAGDGPKLCSSIEKMCCLLYLGVMASNDEEPLHLEVLSPPTLLQKLTLVGHLQSLPLWLGSLMNLTHLCLGWSRLGQDMLSSLQVLSNLVFLELKKAYEGQLLHFHSGYFPRLNKLNLWELTQLNCVIIEEGALPSIRLLYLIRCAELKILPTGIEHLTGLEKLHLEEMPEEFVQKLHSDISEDRWNVRRITTIKHVFQTEQNLFVETLL</sequence>
<feature type="domain" description="NB-ARC" evidence="4">
    <location>
        <begin position="173"/>
        <end position="348"/>
    </location>
</feature>
<dbReference type="Proteomes" id="UP000195402">
    <property type="component" value="Unassembled WGS sequence"/>
</dbReference>
<keyword evidence="9" id="KW-1185">Reference proteome</keyword>
<feature type="domain" description="Disease resistance protein winged helix" evidence="6">
    <location>
        <begin position="437"/>
        <end position="508"/>
    </location>
</feature>
<dbReference type="OMA" id="KRNESGC"/>
<dbReference type="InParanoid" id="A0A200RBM1"/>
<dbReference type="OrthoDB" id="598235at2759"/>
<dbReference type="InterPro" id="IPR058922">
    <property type="entry name" value="WHD_DRP"/>
</dbReference>
<feature type="domain" description="Disease resistance R13L4/SHOC-2-like LRR" evidence="7">
    <location>
        <begin position="554"/>
        <end position="879"/>
    </location>
</feature>